<dbReference type="Gene3D" id="3.10.10.10">
    <property type="entry name" value="HIV Type 1 Reverse Transcriptase, subunit A, domain 1"/>
    <property type="match status" value="1"/>
</dbReference>
<dbReference type="InterPro" id="IPR043502">
    <property type="entry name" value="DNA/RNA_pol_sf"/>
</dbReference>
<dbReference type="PANTHER" id="PTHR37984">
    <property type="entry name" value="PROTEIN CBG26694"/>
    <property type="match status" value="1"/>
</dbReference>
<reference evidence="2" key="1">
    <citation type="submission" date="2020-04" db="EMBL/GenBank/DDBJ databases">
        <authorList>
            <person name="Alioto T."/>
            <person name="Alioto T."/>
            <person name="Gomez Garrido J."/>
        </authorList>
    </citation>
    <scope>NUCLEOTIDE SEQUENCE</scope>
    <source>
        <strain evidence="2">A484AB</strain>
    </source>
</reference>
<protein>
    <submittedName>
        <fullName evidence="2">Uncharacterized protein</fullName>
    </submittedName>
</protein>
<gene>
    <name evidence="2" type="ORF">PACLA_8A077167</name>
</gene>
<evidence type="ECO:0000313" key="3">
    <source>
        <dbReference type="Proteomes" id="UP001152795"/>
    </source>
</evidence>
<evidence type="ECO:0000256" key="1">
    <source>
        <dbReference type="SAM" id="MobiDB-lite"/>
    </source>
</evidence>
<dbReference type="InterPro" id="IPR050951">
    <property type="entry name" value="Retrovirus_Pol_polyprotein"/>
</dbReference>
<dbReference type="EMBL" id="CACRXK020022659">
    <property type="protein sequence ID" value="CAB4037033.1"/>
    <property type="molecule type" value="Genomic_DNA"/>
</dbReference>
<dbReference type="InterPro" id="IPR041577">
    <property type="entry name" value="RT_RNaseH_2"/>
</dbReference>
<dbReference type="CDD" id="cd01647">
    <property type="entry name" value="RT_LTR"/>
    <property type="match status" value="1"/>
</dbReference>
<feature type="region of interest" description="Disordered" evidence="1">
    <location>
        <begin position="274"/>
        <end position="297"/>
    </location>
</feature>
<dbReference type="AlphaFoldDB" id="A0A7D9LQ72"/>
<dbReference type="Pfam" id="PF17919">
    <property type="entry name" value="RT_RNaseH_2"/>
    <property type="match status" value="1"/>
</dbReference>
<dbReference type="InterPro" id="IPR043128">
    <property type="entry name" value="Rev_trsase/Diguanyl_cyclase"/>
</dbReference>
<organism evidence="2 3">
    <name type="scientific">Paramuricea clavata</name>
    <name type="common">Red gorgonian</name>
    <name type="synonym">Violescent sea-whip</name>
    <dbReference type="NCBI Taxonomy" id="317549"/>
    <lineage>
        <taxon>Eukaryota</taxon>
        <taxon>Metazoa</taxon>
        <taxon>Cnidaria</taxon>
        <taxon>Anthozoa</taxon>
        <taxon>Octocorallia</taxon>
        <taxon>Malacalcyonacea</taxon>
        <taxon>Plexauridae</taxon>
        <taxon>Paramuricea</taxon>
    </lineage>
</organism>
<keyword evidence="3" id="KW-1185">Reference proteome</keyword>
<name>A0A7D9LQ72_PARCT</name>
<comment type="caution">
    <text evidence="2">The sequence shown here is derived from an EMBL/GenBank/DDBJ whole genome shotgun (WGS) entry which is preliminary data.</text>
</comment>
<dbReference type="Pfam" id="PF00078">
    <property type="entry name" value="RVT_1"/>
    <property type="match status" value="2"/>
</dbReference>
<dbReference type="FunFam" id="3.30.70.270:FF:000023">
    <property type="entry name" value="Pol"/>
    <property type="match status" value="1"/>
</dbReference>
<dbReference type="Gene3D" id="3.30.70.270">
    <property type="match status" value="2"/>
</dbReference>
<dbReference type="PANTHER" id="PTHR37984:SF9">
    <property type="entry name" value="INTEGRASE CATALYTIC DOMAIN-CONTAINING PROTEIN"/>
    <property type="match status" value="1"/>
</dbReference>
<dbReference type="Proteomes" id="UP001152795">
    <property type="component" value="Unassembled WGS sequence"/>
</dbReference>
<proteinExistence type="predicted"/>
<dbReference type="FunFam" id="3.10.10.10:FF:000003">
    <property type="entry name" value="Retrovirus-related Pol polyprotein from transposon 297-like Protein"/>
    <property type="match status" value="1"/>
</dbReference>
<accession>A0A7D9LQ72</accession>
<dbReference type="PROSITE" id="PS50878">
    <property type="entry name" value="RT_POL"/>
    <property type="match status" value="2"/>
</dbReference>
<dbReference type="SUPFAM" id="SSF56672">
    <property type="entry name" value="DNA/RNA polymerases"/>
    <property type="match status" value="1"/>
</dbReference>
<dbReference type="InterPro" id="IPR000477">
    <property type="entry name" value="RT_dom"/>
</dbReference>
<sequence>MAVERNVHPFLQDRQLRVKLGEIRSNWRQIKVGVPQGTILGPLFFLVMINDLTTTTTTHQLYKYVDDCSTYEVVSRPACNSTLQLDISTICDWSNTNNMRLNAKKTKEFRVSFLQSELEFDHLTINGSPLEVVDSLKLLGEKRRKIYDTFEFENAGDKLKLKPVLKKFEEYCNPRSNTTFERHKFFTYRQEEGQTFTSFVTELKKRSAACEFDTLKDSLIKDMIICGISDNALCERMFHEPNINLQKAVELGQASEQTKLHAQQLTEDMEKKIHKVHRQKREKERRDKNRDRFKSHSPERDNLIKNCKFCAGRHQRGKCPAYGQKCNKCQRRNHFARCCKQTVHQVDDSQDRASFESSSESDFVIESLVATESEAAFEYKGQKHHLLFIVVASQTTPILGLATSERLNLIKRVYKITDTNIEEAYSSNISEEYADCFGEIATLKSTYHMTLIDDVRPVVVPPRKVPFALKDRLKKELDRMESMGIIEKVEKSTDWVNALVLVEKPNGKLRVCLDPRPLNQAIKRQHYRLPTTEEIISQMSGARFFSKLDTSNGYWQIAVDDFTSDLLTFGTAFGRYKFKRMPYGIHSASEIFQLEISKIIAGCDGAANSQDDIIVWGETKEIHDQRLKKVLDKIRDSGLKLNHAKCIFGATELTFLGHIMSVDGVKPDPRKIEAITNVPVPTSPAKLQRFLGMVNYLGKFIPNLSVETAPLRALLKKGTEFLMQKPQIDAFEKLKRRISSVPVLQFYDPNLPTRIRTDFSSIGLGAMLEQRIDDSWHPIAFAS</sequence>
<dbReference type="OrthoDB" id="5968803at2759"/>
<evidence type="ECO:0000313" key="2">
    <source>
        <dbReference type="EMBL" id="CAB4037033.1"/>
    </source>
</evidence>
<feature type="compositionally biased region" description="Basic and acidic residues" evidence="1">
    <location>
        <begin position="281"/>
        <end position="297"/>
    </location>
</feature>